<accession>A0A939EZ49</accession>
<proteinExistence type="predicted"/>
<dbReference type="InterPro" id="IPR025366">
    <property type="entry name" value="DUF4270"/>
</dbReference>
<dbReference type="Proteomes" id="UP000664144">
    <property type="component" value="Unassembled WGS sequence"/>
</dbReference>
<gene>
    <name evidence="1" type="ORF">J0X19_17525</name>
</gene>
<evidence type="ECO:0000313" key="1">
    <source>
        <dbReference type="EMBL" id="MBO0359766.1"/>
    </source>
</evidence>
<evidence type="ECO:0000313" key="2">
    <source>
        <dbReference type="Proteomes" id="UP000664144"/>
    </source>
</evidence>
<comment type="caution">
    <text evidence="1">The sequence shown here is derived from an EMBL/GenBank/DDBJ whole genome shotgun (WGS) entry which is preliminary data.</text>
</comment>
<keyword evidence="2" id="KW-1185">Reference proteome</keyword>
<reference evidence="1" key="1">
    <citation type="submission" date="2021-03" db="EMBL/GenBank/DDBJ databases">
        <authorList>
            <person name="Kim M.K."/>
        </authorList>
    </citation>
    <scope>NUCLEOTIDE SEQUENCE</scope>
    <source>
        <strain evidence="1">BT186</strain>
    </source>
</reference>
<dbReference type="EMBL" id="JAFLQZ010000013">
    <property type="protein sequence ID" value="MBO0359766.1"/>
    <property type="molecule type" value="Genomic_DNA"/>
</dbReference>
<name>A0A939EZ49_9BACT</name>
<dbReference type="Pfam" id="PF14092">
    <property type="entry name" value="DUF4270"/>
    <property type="match status" value="1"/>
</dbReference>
<dbReference type="RefSeq" id="WP_206985722.1">
    <property type="nucleotide sequence ID" value="NZ_JAFLQZ010000013.1"/>
</dbReference>
<protein>
    <submittedName>
        <fullName evidence="1">DUF4270 family protein</fullName>
    </submittedName>
</protein>
<dbReference type="AlphaFoldDB" id="A0A939EZ49"/>
<sequence>MNWPTSARRLASASVLSTALLFTATSCEEASDLGVELPGTNATSTEYRDFPVTASTVLQDSINTLKANSYLIGRVRDNALGTTTAKGYFNLKISPSASDTLPANVLGTNPNAQLDSVVLVMPFAPAAIYGSAASPLRVDVYPLTAPLDEQGVYNSASTAAADMAGALGTGVAARLNGTRTVRQRNDPSSSTDTSTFKLSEPNRTVRLKLNASNSLLTNVFGLLKNTSFSQSQLDAAWKGLMIQPTSNFNSAVVGFASIGSVSSAVFYYHYNKKVGTGTLKGTYSIPFGTQAAYATKANAPRYFTSIVTEPAAPFNQLQGASNSARSVPSSASGDIAYMQAGSGFVAKLEIPGLAELKQLAQPQATGGSPSIAINRAELQVQVQPSSNLLFALPANGYLYEVNANNEPLRRVFLNSRVERVILRDGLNQLGIGLTSIENNAQNLGYYQNAAAATPLAVSDVNRYYGLLMTSYVQAYVYDKLSGTTPAAFLFSPILRNSNALGLERAALDGKNIRLRVYYSKLR</sequence>
<organism evidence="1 2">
    <name type="scientific">Hymenobacter telluris</name>
    <dbReference type="NCBI Taxonomy" id="2816474"/>
    <lineage>
        <taxon>Bacteria</taxon>
        <taxon>Pseudomonadati</taxon>
        <taxon>Bacteroidota</taxon>
        <taxon>Cytophagia</taxon>
        <taxon>Cytophagales</taxon>
        <taxon>Hymenobacteraceae</taxon>
        <taxon>Hymenobacter</taxon>
    </lineage>
</organism>